<dbReference type="Proteomes" id="UP000267246">
    <property type="component" value="Unassembled WGS sequence"/>
</dbReference>
<dbReference type="InterPro" id="IPR023214">
    <property type="entry name" value="HAD_sf"/>
</dbReference>
<protein>
    <submittedName>
        <fullName evidence="2">Putative secreted acid phosphatase</fullName>
    </submittedName>
</protein>
<dbReference type="SUPFAM" id="SSF56784">
    <property type="entry name" value="HAD-like"/>
    <property type="match status" value="1"/>
</dbReference>
<dbReference type="RefSeq" id="WP_121940538.1">
    <property type="nucleotide sequence ID" value="NZ_CP137846.1"/>
</dbReference>
<reference evidence="2 3" key="1">
    <citation type="submission" date="2018-10" db="EMBL/GenBank/DDBJ databases">
        <title>Genomic Encyclopedia of Archaeal and Bacterial Type Strains, Phase II (KMG-II): from individual species to whole genera.</title>
        <authorList>
            <person name="Goeker M."/>
        </authorList>
    </citation>
    <scope>NUCLEOTIDE SEQUENCE [LARGE SCALE GENOMIC DNA]</scope>
    <source>
        <strain evidence="2 3">ATCC 29870</strain>
    </source>
</reference>
<dbReference type="InterPro" id="IPR005519">
    <property type="entry name" value="Acid_phosphat_B-like"/>
</dbReference>
<dbReference type="Pfam" id="PF03767">
    <property type="entry name" value="Acid_phosphat_B"/>
    <property type="match status" value="1"/>
</dbReference>
<comment type="caution">
    <text evidence="2">The sequence shown here is derived from an EMBL/GenBank/DDBJ whole genome shotgun (WGS) entry which is preliminary data.</text>
</comment>
<dbReference type="Gene3D" id="3.40.50.1000">
    <property type="entry name" value="HAD superfamily/HAD-like"/>
    <property type="match status" value="1"/>
</dbReference>
<gene>
    <name evidence="2" type="ORF">JN00_0037</name>
</gene>
<dbReference type="InterPro" id="IPR036412">
    <property type="entry name" value="HAD-like_sf"/>
</dbReference>
<dbReference type="PROSITE" id="PS51257">
    <property type="entry name" value="PROKAR_LIPOPROTEIN"/>
    <property type="match status" value="1"/>
</dbReference>
<organism evidence="2 3">
    <name type="scientific">Metamycoplasma subdolum</name>
    <dbReference type="NCBI Taxonomy" id="92407"/>
    <lineage>
        <taxon>Bacteria</taxon>
        <taxon>Bacillati</taxon>
        <taxon>Mycoplasmatota</taxon>
        <taxon>Mycoplasmoidales</taxon>
        <taxon>Metamycoplasmataceae</taxon>
        <taxon>Metamycoplasma</taxon>
    </lineage>
</organism>
<dbReference type="AlphaFoldDB" id="A0A3M0A1Z1"/>
<dbReference type="EMBL" id="REFI01000005">
    <property type="protein sequence ID" value="RMA78993.1"/>
    <property type="molecule type" value="Genomic_DNA"/>
</dbReference>
<evidence type="ECO:0000313" key="3">
    <source>
        <dbReference type="Proteomes" id="UP000267246"/>
    </source>
</evidence>
<name>A0A3M0A1Z1_9BACT</name>
<proteinExistence type="predicted"/>
<keyword evidence="3" id="KW-1185">Reference proteome</keyword>
<dbReference type="OrthoDB" id="395856at2"/>
<keyword evidence="1" id="KW-0732">Signal</keyword>
<evidence type="ECO:0000256" key="1">
    <source>
        <dbReference type="ARBA" id="ARBA00022729"/>
    </source>
</evidence>
<accession>A0A3M0A1Z1</accession>
<evidence type="ECO:0000313" key="2">
    <source>
        <dbReference type="EMBL" id="RMA78993.1"/>
    </source>
</evidence>
<sequence>MKKGKFLLLGGLSAAVLPMVPLTISCGNGEQKKPEKSFEDLTAAEKLTFVTEKFNKLDEADKKKFLSNSKALKELLNQDEVHTLIDELNKDAAQFGSIVWYIKSAESLIGKEQAFATAKKAFDALKANVKAQAVFDFNQDFNTAQKVDNPTKTIPVIFMDIDETVLQNDYTEAFGMLNGGYSGEMKEKNDLKGKRFAVPGAVEFINHVQSNGGLVIYQSDMNQSTAVVQAVKENLKKVGVKFVADFQFWMRGSMPYVAENEMDITDEKTKDMTDDQLKELAKNTKFTTDFSPKPWRTWTNSSAAYRLGKLVYKTDRMQGADANTKGWNFNQVDGKSGDAVKLLTLMKIGDNFNDFFDRLSKDKSLKNNDERTKIYTENEKLRALFTKFDANYLEAKKVGNKYELSEVADRPNAYILIPGNSEYGGWLDYYGYKTTFKNLYEELKAILADPKYEKGPER</sequence>